<keyword evidence="2 4" id="KW-0328">Glycosyltransferase</keyword>
<evidence type="ECO:0000256" key="4">
    <source>
        <dbReference type="RuleBase" id="RU003718"/>
    </source>
</evidence>
<evidence type="ECO:0000313" key="7">
    <source>
        <dbReference type="Proteomes" id="UP000494256"/>
    </source>
</evidence>
<protein>
    <recommendedName>
        <fullName evidence="5">UDP-glucuronosyltransferase</fullName>
        <ecNumber evidence="5">2.4.1.17</ecNumber>
    </recommendedName>
</protein>
<comment type="caution">
    <text evidence="6">The sequence shown here is derived from an EMBL/GenBank/DDBJ whole genome shotgun (WGS) entry which is preliminary data.</text>
</comment>
<dbReference type="GO" id="GO:0015020">
    <property type="term" value="F:glucuronosyltransferase activity"/>
    <property type="evidence" value="ECO:0007669"/>
    <property type="project" value="UniProtKB-EC"/>
</dbReference>
<dbReference type="Proteomes" id="UP000494256">
    <property type="component" value="Unassembled WGS sequence"/>
</dbReference>
<dbReference type="EMBL" id="CADEBD010000306">
    <property type="protein sequence ID" value="CAB3238628.1"/>
    <property type="molecule type" value="Genomic_DNA"/>
</dbReference>
<dbReference type="OrthoDB" id="6159439at2759"/>
<dbReference type="PANTHER" id="PTHR48043:SF159">
    <property type="entry name" value="EG:EG0003.4 PROTEIN-RELATED"/>
    <property type="match status" value="1"/>
</dbReference>
<dbReference type="Gene3D" id="3.40.50.2000">
    <property type="entry name" value="Glycogen Phosphorylase B"/>
    <property type="match status" value="1"/>
</dbReference>
<evidence type="ECO:0000256" key="2">
    <source>
        <dbReference type="ARBA" id="ARBA00022676"/>
    </source>
</evidence>
<dbReference type="GO" id="GO:0016020">
    <property type="term" value="C:membrane"/>
    <property type="evidence" value="ECO:0007669"/>
    <property type="project" value="UniProtKB-SubCell"/>
</dbReference>
<proteinExistence type="inferred from homology"/>
<organism evidence="6 7">
    <name type="scientific">Arctia plantaginis</name>
    <name type="common">Wood tiger moth</name>
    <name type="synonym">Phalaena plantaginis</name>
    <dbReference type="NCBI Taxonomy" id="874455"/>
    <lineage>
        <taxon>Eukaryota</taxon>
        <taxon>Metazoa</taxon>
        <taxon>Ecdysozoa</taxon>
        <taxon>Arthropoda</taxon>
        <taxon>Hexapoda</taxon>
        <taxon>Insecta</taxon>
        <taxon>Pterygota</taxon>
        <taxon>Neoptera</taxon>
        <taxon>Endopterygota</taxon>
        <taxon>Lepidoptera</taxon>
        <taxon>Glossata</taxon>
        <taxon>Ditrysia</taxon>
        <taxon>Noctuoidea</taxon>
        <taxon>Erebidae</taxon>
        <taxon>Arctiinae</taxon>
        <taxon>Arctia</taxon>
    </lineage>
</organism>
<comment type="similarity">
    <text evidence="1 4">Belongs to the UDP-glycosyltransferase family.</text>
</comment>
<keyword evidence="5" id="KW-1133">Transmembrane helix</keyword>
<dbReference type="AlphaFoldDB" id="A0A8S1A1Y2"/>
<dbReference type="SUPFAM" id="SSF53756">
    <property type="entry name" value="UDP-Glycosyltransferase/glycogen phosphorylase"/>
    <property type="match status" value="1"/>
</dbReference>
<reference evidence="6 7" key="1">
    <citation type="submission" date="2020-04" db="EMBL/GenBank/DDBJ databases">
        <authorList>
            <person name="Wallbank WR R."/>
            <person name="Pardo Diaz C."/>
            <person name="Kozak K."/>
            <person name="Martin S."/>
            <person name="Jiggins C."/>
            <person name="Moest M."/>
            <person name="Warren A I."/>
            <person name="Byers J.R.P. K."/>
            <person name="Montejo-Kovacevich G."/>
            <person name="Yen C E."/>
        </authorList>
    </citation>
    <scope>NUCLEOTIDE SEQUENCE [LARGE SCALE GENOMIC DNA]</scope>
</reference>
<dbReference type="EC" id="2.4.1.17" evidence="5"/>
<dbReference type="PANTHER" id="PTHR48043">
    <property type="entry name" value="EG:EG0003.4 PROTEIN-RELATED"/>
    <property type="match status" value="1"/>
</dbReference>
<evidence type="ECO:0000313" key="6">
    <source>
        <dbReference type="EMBL" id="CAB3238628.1"/>
    </source>
</evidence>
<feature type="transmembrane region" description="Helical" evidence="5">
    <location>
        <begin position="459"/>
        <end position="478"/>
    </location>
</feature>
<evidence type="ECO:0000256" key="5">
    <source>
        <dbReference type="RuleBase" id="RU362059"/>
    </source>
</evidence>
<dbReference type="InterPro" id="IPR002213">
    <property type="entry name" value="UDP_glucos_trans"/>
</dbReference>
<keyword evidence="5" id="KW-0472">Membrane</keyword>
<keyword evidence="3 4" id="KW-0808">Transferase</keyword>
<keyword evidence="5" id="KW-0812">Transmembrane</keyword>
<dbReference type="Pfam" id="PF00201">
    <property type="entry name" value="UDPGT"/>
    <property type="match status" value="1"/>
</dbReference>
<comment type="catalytic activity">
    <reaction evidence="5">
        <text>glucuronate acceptor + UDP-alpha-D-glucuronate = acceptor beta-D-glucuronoside + UDP + H(+)</text>
        <dbReference type="Rhea" id="RHEA:21032"/>
        <dbReference type="ChEBI" id="CHEBI:15378"/>
        <dbReference type="ChEBI" id="CHEBI:58052"/>
        <dbReference type="ChEBI" id="CHEBI:58223"/>
        <dbReference type="ChEBI" id="CHEBI:132367"/>
        <dbReference type="ChEBI" id="CHEBI:132368"/>
        <dbReference type="EC" id="2.4.1.17"/>
    </reaction>
</comment>
<gene>
    <name evidence="6" type="ORF">APLA_LOCUS8319</name>
</gene>
<dbReference type="CDD" id="cd03784">
    <property type="entry name" value="GT1_Gtf-like"/>
    <property type="match status" value="1"/>
</dbReference>
<dbReference type="InterPro" id="IPR050271">
    <property type="entry name" value="UDP-glycosyltransferase"/>
</dbReference>
<evidence type="ECO:0000256" key="1">
    <source>
        <dbReference type="ARBA" id="ARBA00009995"/>
    </source>
</evidence>
<dbReference type="FunFam" id="3.40.50.2000:FF:000050">
    <property type="entry name" value="UDP-glucuronosyltransferase"/>
    <property type="match status" value="1"/>
</dbReference>
<dbReference type="InterPro" id="IPR035595">
    <property type="entry name" value="UDP_glycos_trans_CS"/>
</dbReference>
<evidence type="ECO:0000256" key="3">
    <source>
        <dbReference type="ARBA" id="ARBA00022679"/>
    </source>
</evidence>
<dbReference type="PROSITE" id="PS00375">
    <property type="entry name" value="UDPGT"/>
    <property type="match status" value="1"/>
</dbReference>
<sequence length="496" mass="56164">MPSKSHSILGYGVVDRLLEAGHEVVHITSFPKKQKVPNLKEIDVSSVSKVYREEAEKSGAMKIKNIITKGNIGDSILFNFFSFVIHKKILEDPNVVKLLSDPKEKFDAVILEWFFSELHAGIPHLFEVPMIWVVSTEPHWQPLRLMDQIPNPAYSVDLFTTSIPPLSFCERVDRLMRFMKRFFLLNLIQVPVESWVYDSIYSEIAAKRGVSIPSYSEAIYNGSLMFLNSHPSIAGAMPLPQNAINIAGYHIQEKIKPLPKNLQTIMDGAENGVIYFSLGSNTKSDGMSEEMKQSLLKIFSKLDQTVIWKFESHMENPIPNVFLVKWAPQPSILAHPNLKLFITHGGQLSTTEAVHFGVPVVGIPVMADQHLNMASVESKGYGIKVPLAEDMADELESAIRKVISDDSFKTKAKEVSSTFHNRQMKPGAALAYWVEYVVSTRGALHLRSPALSVSLFQRFYLDFLVLILVLLFLLWRIFKYVMKRRSKNSQVKNKKD</sequence>
<accession>A0A8S1A1Y2</accession>
<comment type="subcellular location">
    <subcellularLocation>
        <location evidence="5">Membrane</location>
        <topology evidence="5">Single-pass membrane protein</topology>
    </subcellularLocation>
</comment>
<name>A0A8S1A1Y2_ARCPL</name>